<organism evidence="1 2">
    <name type="scientific">Nonomuraea helvata</name>
    <dbReference type="NCBI Taxonomy" id="37484"/>
    <lineage>
        <taxon>Bacteria</taxon>
        <taxon>Bacillati</taxon>
        <taxon>Actinomycetota</taxon>
        <taxon>Actinomycetes</taxon>
        <taxon>Streptosporangiales</taxon>
        <taxon>Streptosporangiaceae</taxon>
        <taxon>Nonomuraea</taxon>
    </lineage>
</organism>
<dbReference type="InterPro" id="IPR024747">
    <property type="entry name" value="Pyridox_Oxase-rel"/>
</dbReference>
<evidence type="ECO:0000313" key="1">
    <source>
        <dbReference type="EMBL" id="MFB9627607.1"/>
    </source>
</evidence>
<evidence type="ECO:0000313" key="2">
    <source>
        <dbReference type="Proteomes" id="UP001589532"/>
    </source>
</evidence>
<dbReference type="InterPro" id="IPR012349">
    <property type="entry name" value="Split_barrel_FMN-bd"/>
</dbReference>
<name>A0ABV5S7F9_9ACTN</name>
<protein>
    <submittedName>
        <fullName evidence="1">Pyridoxamine 5'-phosphate oxidase family protein</fullName>
    </submittedName>
</protein>
<dbReference type="SUPFAM" id="SSF50475">
    <property type="entry name" value="FMN-binding split barrel"/>
    <property type="match status" value="1"/>
</dbReference>
<reference evidence="1 2" key="1">
    <citation type="submission" date="2024-09" db="EMBL/GenBank/DDBJ databases">
        <authorList>
            <person name="Sun Q."/>
            <person name="Mori K."/>
        </authorList>
    </citation>
    <scope>NUCLEOTIDE SEQUENCE [LARGE SCALE GENOMIC DNA]</scope>
    <source>
        <strain evidence="1 2">JCM 3143</strain>
    </source>
</reference>
<proteinExistence type="predicted"/>
<gene>
    <name evidence="1" type="ORF">ACFFSA_31385</name>
</gene>
<dbReference type="Pfam" id="PF12900">
    <property type="entry name" value="Pyridox_ox_2"/>
    <property type="match status" value="1"/>
</dbReference>
<dbReference type="Proteomes" id="UP001589532">
    <property type="component" value="Unassembled WGS sequence"/>
</dbReference>
<dbReference type="EMBL" id="JBHMBW010000035">
    <property type="protein sequence ID" value="MFB9627607.1"/>
    <property type="molecule type" value="Genomic_DNA"/>
</dbReference>
<accession>A0ABV5S7F9</accession>
<sequence length="149" mass="16632">MYQYDEWPDEMSARHLQELPEVEALRLLAGVPFGRIVFTRHALPAVRPVNHLVVDGQIVIRSTPGTILSTHVQPAEAVVAFEADELDGHQRLGWSVIVTGMARPVTDSREAAWYKAMLRPWVEGEMDQVIRIQPEIVTGFMLVPVAAPA</sequence>
<dbReference type="Gene3D" id="2.30.110.10">
    <property type="entry name" value="Electron Transport, Fmn-binding Protein, Chain A"/>
    <property type="match status" value="1"/>
</dbReference>
<dbReference type="RefSeq" id="WP_344988718.1">
    <property type="nucleotide sequence ID" value="NZ_BAAAXV010000002.1"/>
</dbReference>
<comment type="caution">
    <text evidence="1">The sequence shown here is derived from an EMBL/GenBank/DDBJ whole genome shotgun (WGS) entry which is preliminary data.</text>
</comment>
<keyword evidence="2" id="KW-1185">Reference proteome</keyword>